<dbReference type="EMBL" id="CAADIF010000005">
    <property type="protein sequence ID" value="VFR61019.1"/>
    <property type="molecule type" value="Genomic_DNA"/>
</dbReference>
<evidence type="ECO:0000313" key="1">
    <source>
        <dbReference type="EMBL" id="VFR32173.1"/>
    </source>
</evidence>
<name>A0A484Q1U6_9ZZZZ</name>
<reference evidence="1" key="1">
    <citation type="submission" date="2019-03" db="EMBL/GenBank/DDBJ databases">
        <authorList>
            <person name="Danneels B."/>
        </authorList>
    </citation>
    <scope>NUCLEOTIDE SEQUENCE</scope>
</reference>
<accession>A0A484Q1U6</accession>
<protein>
    <submittedName>
        <fullName evidence="1">Uncharacterized protein</fullName>
    </submittedName>
</protein>
<sequence length="155" mass="16411">MNSNTQAPSTSEMRIAVACRNASGTADMPIFTVTATAEEYHLGIHYTKAEALAEDEGYERPFVCFDTAEQGAILAAARALDLVPQVVVIDVTDGLIHSVCCDVGEIKVICYDGSDTDEASDAVNDHPVGEGGALVRCWAHVQTADPDAGLKIARD</sequence>
<evidence type="ECO:0000313" key="2">
    <source>
        <dbReference type="EMBL" id="VFR61019.1"/>
    </source>
</evidence>
<gene>
    <name evidence="1" type="ORF">ANK1_4095</name>
    <name evidence="2" type="ORF">ANK2_4096</name>
</gene>
<dbReference type="EMBL" id="CAADIA010000006">
    <property type="protein sequence ID" value="VFR32173.1"/>
    <property type="molecule type" value="Genomic_DNA"/>
</dbReference>
<organism evidence="1">
    <name type="scientific">plant metagenome</name>
    <dbReference type="NCBI Taxonomy" id="1297885"/>
    <lineage>
        <taxon>unclassified sequences</taxon>
        <taxon>metagenomes</taxon>
        <taxon>organismal metagenomes</taxon>
    </lineage>
</organism>
<dbReference type="AlphaFoldDB" id="A0A484Q1U6"/>
<proteinExistence type="predicted"/>